<gene>
    <name evidence="1" type="ORF">L6452_13816</name>
</gene>
<organism evidence="1 2">
    <name type="scientific">Arctium lappa</name>
    <name type="common">Greater burdock</name>
    <name type="synonym">Lappa major</name>
    <dbReference type="NCBI Taxonomy" id="4217"/>
    <lineage>
        <taxon>Eukaryota</taxon>
        <taxon>Viridiplantae</taxon>
        <taxon>Streptophyta</taxon>
        <taxon>Embryophyta</taxon>
        <taxon>Tracheophyta</taxon>
        <taxon>Spermatophyta</taxon>
        <taxon>Magnoliopsida</taxon>
        <taxon>eudicotyledons</taxon>
        <taxon>Gunneridae</taxon>
        <taxon>Pentapetalae</taxon>
        <taxon>asterids</taxon>
        <taxon>campanulids</taxon>
        <taxon>Asterales</taxon>
        <taxon>Asteraceae</taxon>
        <taxon>Carduoideae</taxon>
        <taxon>Cardueae</taxon>
        <taxon>Arctiinae</taxon>
        <taxon>Arctium</taxon>
    </lineage>
</organism>
<keyword evidence="2" id="KW-1185">Reference proteome</keyword>
<comment type="caution">
    <text evidence="1">The sequence shown here is derived from an EMBL/GenBank/DDBJ whole genome shotgun (WGS) entry which is preliminary data.</text>
</comment>
<proteinExistence type="predicted"/>
<dbReference type="EMBL" id="CM042050">
    <property type="protein sequence ID" value="KAI3734348.1"/>
    <property type="molecule type" value="Genomic_DNA"/>
</dbReference>
<evidence type="ECO:0000313" key="2">
    <source>
        <dbReference type="Proteomes" id="UP001055879"/>
    </source>
</evidence>
<reference evidence="2" key="1">
    <citation type="journal article" date="2022" name="Mol. Ecol. Resour.">
        <title>The genomes of chicory, endive, great burdock and yacon provide insights into Asteraceae palaeo-polyploidization history and plant inulin production.</title>
        <authorList>
            <person name="Fan W."/>
            <person name="Wang S."/>
            <person name="Wang H."/>
            <person name="Wang A."/>
            <person name="Jiang F."/>
            <person name="Liu H."/>
            <person name="Zhao H."/>
            <person name="Xu D."/>
            <person name="Zhang Y."/>
        </authorList>
    </citation>
    <scope>NUCLEOTIDE SEQUENCE [LARGE SCALE GENOMIC DNA]</scope>
    <source>
        <strain evidence="2">cv. Niubang</strain>
    </source>
</reference>
<accession>A0ACB9CJ52</accession>
<reference evidence="1 2" key="2">
    <citation type="journal article" date="2022" name="Mol. Ecol. Resour.">
        <title>The genomes of chicory, endive, great burdock and yacon provide insights into Asteraceae paleo-polyploidization history and plant inulin production.</title>
        <authorList>
            <person name="Fan W."/>
            <person name="Wang S."/>
            <person name="Wang H."/>
            <person name="Wang A."/>
            <person name="Jiang F."/>
            <person name="Liu H."/>
            <person name="Zhao H."/>
            <person name="Xu D."/>
            <person name="Zhang Y."/>
        </authorList>
    </citation>
    <scope>NUCLEOTIDE SEQUENCE [LARGE SCALE GENOMIC DNA]</scope>
    <source>
        <strain evidence="2">cv. Niubang</strain>
    </source>
</reference>
<protein>
    <submittedName>
        <fullName evidence="1">Uncharacterized protein</fullName>
    </submittedName>
</protein>
<sequence length="418" mass="48457">MVKVAMIVEATTMVAAGCSFSYFEDNPAGKLKASHSGSLISLETMGAGGRMNDSTTAKDVFKHVPVEKPSFGIGDLKKAIPPHCFKRSLTTSFYYLFRDLGLIYSFYYIATNYITLLPQPYSYVAWPLYWIAQGSILMGLWNIVHDCGHHCFSDYQWLDDSIGFICHSLLLTPYFSFKYSHRTHHANTSSLEKDEVWVPKSKHDTWFYEVLSNPVGNLIMLSFRLLFGFPLYFMFNLHGRIYKGFPSHFNPLGPIFNDRERAQIWLSDAGVLTVLYALYRIGAKEGLKWVFYIYGYPLMAMSAFFIMFTYLHHTHPSIAHYDSSEWDWLRGALSTVDRDYGILNNLFHDVTSAHVVHHLFSSIPHYHTVEATQYIKPILGDYYNYDYTPILKAIWRDTKECLYIEEDPEKKGVYWFRK</sequence>
<name>A0ACB9CJ52_ARCLA</name>
<dbReference type="Proteomes" id="UP001055879">
    <property type="component" value="Linkage Group LG04"/>
</dbReference>
<evidence type="ECO:0000313" key="1">
    <source>
        <dbReference type="EMBL" id="KAI3734348.1"/>
    </source>
</evidence>